<evidence type="ECO:0000256" key="2">
    <source>
        <dbReference type="SAM" id="Phobius"/>
    </source>
</evidence>
<keyword evidence="2" id="KW-0472">Membrane</keyword>
<evidence type="ECO:0000256" key="1">
    <source>
        <dbReference type="SAM" id="MobiDB-lite"/>
    </source>
</evidence>
<name>D2RSW6_HALTV</name>
<dbReference type="eggNOG" id="arCOG08962">
    <property type="taxonomic scope" value="Archaea"/>
</dbReference>
<gene>
    <name evidence="3" type="ordered locus">Htur_0039</name>
</gene>
<sequence>MSRGDPDFDPEAPEQSEIGREMVDQSTGLGSVAAHLYRGEVERVTTWRGRLDETTNWAVTVMAAILVYAFSSDGTSHAILLVGMLVMVVFLGIEARRYQGYDVWRSRARLLQENLFANALDPSGGVERPRWRAELSEDYRNPSIKMPYSEALGRRLRRVYVPLLTIMLVSWLFRIAAYHPGQTWRQAAALPGIPGPVVVGVVVLCVGLATGLAIWPRERRAKGEVSERNYGEWKERR</sequence>
<evidence type="ECO:0000313" key="4">
    <source>
        <dbReference type="Proteomes" id="UP000001903"/>
    </source>
</evidence>
<dbReference type="EMBL" id="CP001860">
    <property type="protein sequence ID" value="ADB58940.1"/>
    <property type="molecule type" value="Genomic_DNA"/>
</dbReference>
<feature type="transmembrane region" description="Helical" evidence="2">
    <location>
        <begin position="77"/>
        <end position="95"/>
    </location>
</feature>
<reference evidence="3 4" key="1">
    <citation type="journal article" date="2010" name="Stand. Genomic Sci.">
        <title>Complete genome sequence of Haloterrigena turkmenica type strain (4k).</title>
        <authorList>
            <person name="Saunders E."/>
            <person name="Tindall B.J."/>
            <person name="Fahnrich R."/>
            <person name="Lapidus A."/>
            <person name="Copeland A."/>
            <person name="Del Rio T.G."/>
            <person name="Lucas S."/>
            <person name="Chen F."/>
            <person name="Tice H."/>
            <person name="Cheng J.F."/>
            <person name="Han C."/>
            <person name="Detter J.C."/>
            <person name="Bruce D."/>
            <person name="Goodwin L."/>
            <person name="Chain P."/>
            <person name="Pitluck S."/>
            <person name="Pati A."/>
            <person name="Ivanova N."/>
            <person name="Mavromatis K."/>
            <person name="Chen A."/>
            <person name="Palaniappan K."/>
            <person name="Land M."/>
            <person name="Hauser L."/>
            <person name="Chang Y.J."/>
            <person name="Jeffries C.D."/>
            <person name="Brettin T."/>
            <person name="Rohde M."/>
            <person name="Goker M."/>
            <person name="Bristow J."/>
            <person name="Eisen J.A."/>
            <person name="Markowitz V."/>
            <person name="Hugenholtz P."/>
            <person name="Klenk H.P."/>
            <person name="Kyrpides N.C."/>
        </authorList>
    </citation>
    <scope>NUCLEOTIDE SEQUENCE [LARGE SCALE GENOMIC DNA]</scope>
    <source>
        <strain evidence="4">ATCC 51198 / DSM 5511 / JCM 9101 / NCIMB 13204 / VKM B-1734 / 4k</strain>
    </source>
</reference>
<feature type="region of interest" description="Disordered" evidence="1">
    <location>
        <begin position="1"/>
        <end position="21"/>
    </location>
</feature>
<dbReference type="KEGG" id="htu:Htur_0039"/>
<keyword evidence="4" id="KW-1185">Reference proteome</keyword>
<feature type="transmembrane region" description="Helical" evidence="2">
    <location>
        <begin position="197"/>
        <end position="215"/>
    </location>
</feature>
<dbReference type="OrthoDB" id="307287at2157"/>
<organism evidence="3 4">
    <name type="scientific">Haloterrigena turkmenica (strain ATCC 51198 / DSM 5511 / JCM 9101 / NCIMB 13204 / VKM B-1734 / 4k)</name>
    <name type="common">Halococcus turkmenicus</name>
    <dbReference type="NCBI Taxonomy" id="543526"/>
    <lineage>
        <taxon>Archaea</taxon>
        <taxon>Methanobacteriati</taxon>
        <taxon>Methanobacteriota</taxon>
        <taxon>Stenosarchaea group</taxon>
        <taxon>Halobacteria</taxon>
        <taxon>Halobacteriales</taxon>
        <taxon>Natrialbaceae</taxon>
        <taxon>Haloterrigena</taxon>
    </lineage>
</organism>
<dbReference type="AlphaFoldDB" id="D2RSW6"/>
<dbReference type="InterPro" id="IPR014470">
    <property type="entry name" value="UCP01500"/>
</dbReference>
<keyword evidence="2" id="KW-0812">Transmembrane</keyword>
<keyword evidence="2" id="KW-1133">Transmembrane helix</keyword>
<dbReference type="Proteomes" id="UP000001903">
    <property type="component" value="Chromosome"/>
</dbReference>
<evidence type="ECO:0008006" key="5">
    <source>
        <dbReference type="Google" id="ProtNLM"/>
    </source>
</evidence>
<dbReference type="STRING" id="543526.Htur_0039"/>
<dbReference type="RefSeq" id="WP_012941273.1">
    <property type="nucleotide sequence ID" value="NC_013743.1"/>
</dbReference>
<proteinExistence type="predicted"/>
<dbReference type="Pfam" id="PF10028">
    <property type="entry name" value="DUF2270"/>
    <property type="match status" value="1"/>
</dbReference>
<dbReference type="HOGENOM" id="CLU_089301_0_0_2"/>
<protein>
    <recommendedName>
        <fullName evidence="5">DUF2270 domain-containing protein</fullName>
    </recommendedName>
</protein>
<dbReference type="GeneID" id="8740602"/>
<accession>D2RSW6</accession>
<evidence type="ECO:0000313" key="3">
    <source>
        <dbReference type="EMBL" id="ADB58940.1"/>
    </source>
</evidence>
<feature type="transmembrane region" description="Helical" evidence="2">
    <location>
        <begin position="159"/>
        <end position="177"/>
    </location>
</feature>